<evidence type="ECO:0000256" key="1">
    <source>
        <dbReference type="SAM" id="MobiDB-lite"/>
    </source>
</evidence>
<dbReference type="PANTHER" id="PTHR10177">
    <property type="entry name" value="CYCLINS"/>
    <property type="match status" value="1"/>
</dbReference>
<feature type="region of interest" description="Disordered" evidence="1">
    <location>
        <begin position="440"/>
        <end position="500"/>
    </location>
</feature>
<accession>A0AAD2GD60</accession>
<dbReference type="AlphaFoldDB" id="A0AAD2GD60"/>
<dbReference type="InterPro" id="IPR036915">
    <property type="entry name" value="Cyclin-like_sf"/>
</dbReference>
<comment type="caution">
    <text evidence="3">The sequence shown here is derived from an EMBL/GenBank/DDBJ whole genome shotgun (WGS) entry which is preliminary data.</text>
</comment>
<dbReference type="InterPro" id="IPR039361">
    <property type="entry name" value="Cyclin"/>
</dbReference>
<sequence>MSNSESTSSSASINIRMVTEPLKVYPMEGEATDDTGSSTVTCDQSYECEFECESSIECSPPEASLTETTSPFLADCAPSDSDNALNHAPLAADIVRTMCCQEAKVYHHPTSYYVELEQAKATAKQDSDGNDKPIRKSRRKHLEKMDSWRSSLIQWMYQVVDFSHVNRQTVGVAIYFLDVAISEIIVRAMNRNQKANPRSNCLDDYKVSFQLAAATALQLAIKTHDCKLIKLSDLIKLGRNVFTERDIIAMEVQIIQACSWYLHPPSVDCYLYQYQSLLLEILQQDNANEEDEAQLEDTKTMLCKLIQIITEIVSPQPQYKNYPPSIVSYAIILVAMAFCDPNAISPSQRQRLSRQLSLALCLETQHDDDDNLHAHQQQQQQQQDLLLQVIRQVHASCLQAPQLDCVALLQDMAIVGSSSSDDDDDDNQTVLSCVAMDNEQDHEHHSGAHTTTTTTAGPTTPPTSKGNPYSSILKKNGFKSPTSVVDGSSSQQLVQEEQHS</sequence>
<dbReference type="Gene3D" id="1.10.472.10">
    <property type="entry name" value="Cyclin-like"/>
    <property type="match status" value="1"/>
</dbReference>
<organism evidence="3 4">
    <name type="scientific">Cylindrotheca closterium</name>
    <dbReference type="NCBI Taxonomy" id="2856"/>
    <lineage>
        <taxon>Eukaryota</taxon>
        <taxon>Sar</taxon>
        <taxon>Stramenopiles</taxon>
        <taxon>Ochrophyta</taxon>
        <taxon>Bacillariophyta</taxon>
        <taxon>Bacillariophyceae</taxon>
        <taxon>Bacillariophycidae</taxon>
        <taxon>Bacillariales</taxon>
        <taxon>Bacillariaceae</taxon>
        <taxon>Cylindrotheca</taxon>
    </lineage>
</organism>
<evidence type="ECO:0000313" key="4">
    <source>
        <dbReference type="Proteomes" id="UP001295423"/>
    </source>
</evidence>
<dbReference type="InterPro" id="IPR006671">
    <property type="entry name" value="Cyclin_N"/>
</dbReference>
<reference evidence="3" key="1">
    <citation type="submission" date="2023-08" db="EMBL/GenBank/DDBJ databases">
        <authorList>
            <person name="Audoor S."/>
            <person name="Bilcke G."/>
        </authorList>
    </citation>
    <scope>NUCLEOTIDE SEQUENCE</scope>
</reference>
<keyword evidence="4" id="KW-1185">Reference proteome</keyword>
<proteinExistence type="predicted"/>
<evidence type="ECO:0000259" key="2">
    <source>
        <dbReference type="Pfam" id="PF00134"/>
    </source>
</evidence>
<feature type="compositionally biased region" description="Polar residues" evidence="1">
    <location>
        <begin position="479"/>
        <end position="500"/>
    </location>
</feature>
<dbReference type="Proteomes" id="UP001295423">
    <property type="component" value="Unassembled WGS sequence"/>
</dbReference>
<dbReference type="SUPFAM" id="SSF47954">
    <property type="entry name" value="Cyclin-like"/>
    <property type="match status" value="1"/>
</dbReference>
<feature type="compositionally biased region" description="Low complexity" evidence="1">
    <location>
        <begin position="448"/>
        <end position="464"/>
    </location>
</feature>
<evidence type="ECO:0000313" key="3">
    <source>
        <dbReference type="EMBL" id="CAJ1970095.1"/>
    </source>
</evidence>
<name>A0AAD2GD60_9STRA</name>
<dbReference type="EMBL" id="CAKOGP040002458">
    <property type="protein sequence ID" value="CAJ1970095.1"/>
    <property type="molecule type" value="Genomic_DNA"/>
</dbReference>
<gene>
    <name evidence="3" type="ORF">CYCCA115_LOCUS24118</name>
</gene>
<protein>
    <recommendedName>
        <fullName evidence="2">Cyclin N-terminal domain-containing protein</fullName>
    </recommendedName>
</protein>
<dbReference type="Pfam" id="PF00134">
    <property type="entry name" value="Cyclin_N"/>
    <property type="match status" value="1"/>
</dbReference>
<feature type="domain" description="Cyclin N-terminal" evidence="2">
    <location>
        <begin position="143"/>
        <end position="262"/>
    </location>
</feature>